<dbReference type="GO" id="GO:0016324">
    <property type="term" value="C:apical plasma membrane"/>
    <property type="evidence" value="ECO:0000318"/>
    <property type="project" value="GO_Central"/>
</dbReference>
<feature type="transmembrane region" description="Helical" evidence="5">
    <location>
        <begin position="300"/>
        <end position="323"/>
    </location>
</feature>
<evidence type="ECO:0000256" key="1">
    <source>
        <dbReference type="ARBA" id="ARBA00004141"/>
    </source>
</evidence>
<evidence type="ECO:0000256" key="3">
    <source>
        <dbReference type="ARBA" id="ARBA00022989"/>
    </source>
</evidence>
<protein>
    <recommendedName>
        <fullName evidence="6">Major facilitator superfamily (MFS) profile domain-containing protein</fullName>
    </recommendedName>
</protein>
<gene>
    <name evidence="7" type="ORF">TRIADDRAFT_58298</name>
</gene>
<keyword evidence="2 5" id="KW-0812">Transmembrane</keyword>
<dbReference type="EMBL" id="DS985247">
    <property type="protein sequence ID" value="EDV23547.1"/>
    <property type="molecule type" value="Genomic_DNA"/>
</dbReference>
<dbReference type="InterPro" id="IPR020846">
    <property type="entry name" value="MFS_dom"/>
</dbReference>
<feature type="transmembrane region" description="Helical" evidence="5">
    <location>
        <begin position="29"/>
        <end position="51"/>
    </location>
</feature>
<feature type="transmembrane region" description="Helical" evidence="5">
    <location>
        <begin position="71"/>
        <end position="95"/>
    </location>
</feature>
<dbReference type="GeneID" id="6755670"/>
<dbReference type="PROSITE" id="PS00216">
    <property type="entry name" value="SUGAR_TRANSPORT_1"/>
    <property type="match status" value="1"/>
</dbReference>
<feature type="transmembrane region" description="Helical" evidence="5">
    <location>
        <begin position="267"/>
        <end position="288"/>
    </location>
</feature>
<feature type="transmembrane region" description="Helical" evidence="5">
    <location>
        <begin position="370"/>
        <end position="391"/>
    </location>
</feature>
<accession>B3S1I1</accession>
<dbReference type="GO" id="GO:0015798">
    <property type="term" value="P:myo-inositol transport"/>
    <property type="evidence" value="ECO:0000318"/>
    <property type="project" value="GO_Central"/>
</dbReference>
<feature type="transmembrane region" description="Helical" evidence="5">
    <location>
        <begin position="435"/>
        <end position="453"/>
    </location>
</feature>
<dbReference type="InterPro" id="IPR036259">
    <property type="entry name" value="MFS_trans_sf"/>
</dbReference>
<dbReference type="HOGENOM" id="CLU_001265_30_5_1"/>
<dbReference type="SUPFAM" id="SSF103473">
    <property type="entry name" value="MFS general substrate transporter"/>
    <property type="match status" value="1"/>
</dbReference>
<keyword evidence="8" id="KW-1185">Reference proteome</keyword>
<evidence type="ECO:0000256" key="2">
    <source>
        <dbReference type="ARBA" id="ARBA00022692"/>
    </source>
</evidence>
<dbReference type="InterPro" id="IPR050549">
    <property type="entry name" value="MFS_Trehalose_Transporter"/>
</dbReference>
<evidence type="ECO:0000256" key="4">
    <source>
        <dbReference type="ARBA" id="ARBA00023136"/>
    </source>
</evidence>
<dbReference type="PROSITE" id="PS50850">
    <property type="entry name" value="MFS"/>
    <property type="match status" value="1"/>
</dbReference>
<feature type="transmembrane region" description="Helical" evidence="5">
    <location>
        <begin position="403"/>
        <end position="423"/>
    </location>
</feature>
<dbReference type="RefSeq" id="XP_002114457.1">
    <property type="nucleotide sequence ID" value="XM_002114421.1"/>
</dbReference>
<dbReference type="OMA" id="CQYGFDT"/>
<dbReference type="STRING" id="10228.B3S1I1"/>
<dbReference type="PhylomeDB" id="B3S1I1"/>
<reference evidence="7 8" key="1">
    <citation type="journal article" date="2008" name="Nature">
        <title>The Trichoplax genome and the nature of placozoans.</title>
        <authorList>
            <person name="Srivastava M."/>
            <person name="Begovic E."/>
            <person name="Chapman J."/>
            <person name="Putnam N.H."/>
            <person name="Hellsten U."/>
            <person name="Kawashima T."/>
            <person name="Kuo A."/>
            <person name="Mitros T."/>
            <person name="Salamov A."/>
            <person name="Carpenter M.L."/>
            <person name="Signorovitch A.Y."/>
            <person name="Moreno M.A."/>
            <person name="Kamm K."/>
            <person name="Grimwood J."/>
            <person name="Schmutz J."/>
            <person name="Shapiro H."/>
            <person name="Grigoriev I.V."/>
            <person name="Buss L.W."/>
            <person name="Schierwater B."/>
            <person name="Dellaporta S.L."/>
            <person name="Rokhsar D.S."/>
        </authorList>
    </citation>
    <scope>NUCLEOTIDE SEQUENCE [LARGE SCALE GENOMIC DNA]</scope>
    <source>
        <strain evidence="7 8">Grell-BS-1999</strain>
    </source>
</reference>
<proteinExistence type="predicted"/>
<evidence type="ECO:0000313" key="8">
    <source>
        <dbReference type="Proteomes" id="UP000009022"/>
    </source>
</evidence>
<dbReference type="GO" id="GO:0055085">
    <property type="term" value="P:transmembrane transport"/>
    <property type="evidence" value="ECO:0000318"/>
    <property type="project" value="GO_Central"/>
</dbReference>
<evidence type="ECO:0000313" key="7">
    <source>
        <dbReference type="EMBL" id="EDV23547.1"/>
    </source>
</evidence>
<dbReference type="Gene3D" id="1.20.1250.20">
    <property type="entry name" value="MFS general substrate transporter like domains"/>
    <property type="match status" value="1"/>
</dbReference>
<sequence>MSDTDRLVNKNIQGHDLSIHQNTCCRQSIWMIVTIILCTCLLEGYAVHYSAPVIPKLMEKDYSAQVQMSQSAIYLYSAIIFLGMAIGTIIASFFLDQIGRRTTMILSCVPHLFGWLFMVYGTNPSWLIGGRFMVGTAVGTTTTAATIYMLEVSPETSRRPLLHTLAVATMLGGAVCGGLSLVLHWRYLALIGASCSLINAIGISLQPQSPKWLILKGQPQIAAKALRQLHGQDVDVEIEIRKIEQEIEESERITWRRLRLQSLLRPFLALIAIISFVPLMGASILLLYSPLIYIKAGFDFSLKINLGICFARVLGALLAIPLINHFKRRIILIISGIGMCVGSFIFGLYFQTAASHMNIPGYQIDWLSVAGGALYSISVTFGWASVSWVLLPEILPKSLLRNLIPYLTAYSYTLFFIMSYIYIYMVNSVGSNGSFWIFSSICLIVAFTVYFILPETKDKSIEEVIESFQPTKRIAKTCTKG</sequence>
<name>B3S1I1_TRIAD</name>
<dbReference type="eggNOG" id="KOG0254">
    <property type="taxonomic scope" value="Eukaryota"/>
</dbReference>
<dbReference type="PANTHER" id="PTHR48021:SF1">
    <property type="entry name" value="GH07001P-RELATED"/>
    <property type="match status" value="1"/>
</dbReference>
<evidence type="ECO:0000259" key="6">
    <source>
        <dbReference type="PROSITE" id="PS50850"/>
    </source>
</evidence>
<dbReference type="AlphaFoldDB" id="B3S1I1"/>
<feature type="transmembrane region" description="Helical" evidence="5">
    <location>
        <begin position="162"/>
        <end position="181"/>
    </location>
</feature>
<dbReference type="InParanoid" id="B3S1I1"/>
<keyword evidence="4 5" id="KW-0472">Membrane</keyword>
<dbReference type="InterPro" id="IPR005829">
    <property type="entry name" value="Sugar_transporter_CS"/>
</dbReference>
<keyword evidence="3 5" id="KW-1133">Transmembrane helix</keyword>
<organism evidence="7 8">
    <name type="scientific">Trichoplax adhaerens</name>
    <name type="common">Trichoplax reptans</name>
    <dbReference type="NCBI Taxonomy" id="10228"/>
    <lineage>
        <taxon>Eukaryota</taxon>
        <taxon>Metazoa</taxon>
        <taxon>Placozoa</taxon>
        <taxon>Uniplacotomia</taxon>
        <taxon>Trichoplacea</taxon>
        <taxon>Trichoplacidae</taxon>
        <taxon>Trichoplax</taxon>
    </lineage>
</organism>
<dbReference type="KEGG" id="tad:TRIADDRAFT_58298"/>
<dbReference type="PANTHER" id="PTHR48021">
    <property type="match status" value="1"/>
</dbReference>
<dbReference type="Pfam" id="PF00083">
    <property type="entry name" value="Sugar_tr"/>
    <property type="match status" value="1"/>
</dbReference>
<dbReference type="CTD" id="6755670"/>
<comment type="subcellular location">
    <subcellularLocation>
        <location evidence="1">Membrane</location>
        <topology evidence="1">Multi-pass membrane protein</topology>
    </subcellularLocation>
</comment>
<dbReference type="OrthoDB" id="6612291at2759"/>
<feature type="transmembrane region" description="Helical" evidence="5">
    <location>
        <begin position="132"/>
        <end position="150"/>
    </location>
</feature>
<dbReference type="GO" id="GO:0005366">
    <property type="term" value="F:myo-inositol:proton symporter activity"/>
    <property type="evidence" value="ECO:0000318"/>
    <property type="project" value="GO_Central"/>
</dbReference>
<feature type="domain" description="Major facilitator superfamily (MFS) profile" evidence="6">
    <location>
        <begin position="32"/>
        <end position="457"/>
    </location>
</feature>
<evidence type="ECO:0000256" key="5">
    <source>
        <dbReference type="SAM" id="Phobius"/>
    </source>
</evidence>
<feature type="transmembrane region" description="Helical" evidence="5">
    <location>
        <begin position="330"/>
        <end position="350"/>
    </location>
</feature>
<dbReference type="Proteomes" id="UP000009022">
    <property type="component" value="Unassembled WGS sequence"/>
</dbReference>
<dbReference type="InterPro" id="IPR005828">
    <property type="entry name" value="MFS_sugar_transport-like"/>
</dbReference>